<evidence type="ECO:0000313" key="4">
    <source>
        <dbReference type="EMBL" id="TWT77070.1"/>
    </source>
</evidence>
<reference evidence="4 5" key="1">
    <citation type="submission" date="2019-02" db="EMBL/GenBank/DDBJ databases">
        <title>Deep-cultivation of Planctomycetes and their phenomic and genomic characterization uncovers novel biology.</title>
        <authorList>
            <person name="Wiegand S."/>
            <person name="Jogler M."/>
            <person name="Boedeker C."/>
            <person name="Pinto D."/>
            <person name="Vollmers J."/>
            <person name="Rivas-Marin E."/>
            <person name="Kohn T."/>
            <person name="Peeters S.H."/>
            <person name="Heuer A."/>
            <person name="Rast P."/>
            <person name="Oberbeckmann S."/>
            <person name="Bunk B."/>
            <person name="Jeske O."/>
            <person name="Meyerdierks A."/>
            <person name="Storesund J.E."/>
            <person name="Kallscheuer N."/>
            <person name="Luecker S."/>
            <person name="Lage O.M."/>
            <person name="Pohl T."/>
            <person name="Merkel B.J."/>
            <person name="Hornburger P."/>
            <person name="Mueller R.-W."/>
            <person name="Bruemmer F."/>
            <person name="Labrenz M."/>
            <person name="Spormann A.M."/>
            <person name="Op Den Camp H."/>
            <person name="Overmann J."/>
            <person name="Amann R."/>
            <person name="Jetten M.S.M."/>
            <person name="Mascher T."/>
            <person name="Medema M.H."/>
            <person name="Devos D.P."/>
            <person name="Kaster A.-K."/>
            <person name="Ovreas L."/>
            <person name="Rohde M."/>
            <person name="Galperin M.Y."/>
            <person name="Jogler C."/>
        </authorList>
    </citation>
    <scope>NUCLEOTIDE SEQUENCE [LARGE SCALE GENOMIC DNA]</scope>
    <source>
        <strain evidence="4 5">Pla123a</strain>
    </source>
</reference>
<dbReference type="Gene3D" id="1.20.120.430">
    <property type="entry name" value="tRNA modification GTPase MnmE domain 2"/>
    <property type="match status" value="1"/>
</dbReference>
<dbReference type="RefSeq" id="WP_146587342.1">
    <property type="nucleotide sequence ID" value="NZ_SJPO01000005.1"/>
</dbReference>
<feature type="domain" description="MnmE helical" evidence="3">
    <location>
        <begin position="134"/>
        <end position="457"/>
    </location>
</feature>
<dbReference type="GO" id="GO:0005829">
    <property type="term" value="C:cytosol"/>
    <property type="evidence" value="ECO:0007669"/>
    <property type="project" value="TreeGrafter"/>
</dbReference>
<evidence type="ECO:0000259" key="3">
    <source>
        <dbReference type="Pfam" id="PF12631"/>
    </source>
</evidence>
<evidence type="ECO:0000313" key="5">
    <source>
        <dbReference type="Proteomes" id="UP000318478"/>
    </source>
</evidence>
<dbReference type="InterPro" id="IPR018948">
    <property type="entry name" value="GTP-bd_TrmE_N"/>
</dbReference>
<dbReference type="InterPro" id="IPR025867">
    <property type="entry name" value="MnmE_helical"/>
</dbReference>
<dbReference type="Pfam" id="PF01926">
    <property type="entry name" value="MMR_HSR1"/>
    <property type="match status" value="1"/>
</dbReference>
<dbReference type="EMBL" id="SJPO01000005">
    <property type="protein sequence ID" value="TWT77070.1"/>
    <property type="molecule type" value="Genomic_DNA"/>
</dbReference>
<organism evidence="4 5">
    <name type="scientific">Posidoniimonas polymericola</name>
    <dbReference type="NCBI Taxonomy" id="2528002"/>
    <lineage>
        <taxon>Bacteria</taxon>
        <taxon>Pseudomonadati</taxon>
        <taxon>Planctomycetota</taxon>
        <taxon>Planctomycetia</taxon>
        <taxon>Pirellulales</taxon>
        <taxon>Lacipirellulaceae</taxon>
        <taxon>Posidoniimonas</taxon>
    </lineage>
</organism>
<protein>
    <submittedName>
        <fullName evidence="4">tRNA modification GTPase MnmE</fullName>
        <ecNumber evidence="4">3.6.-.-</ecNumber>
    </submittedName>
</protein>
<keyword evidence="5" id="KW-1185">Reference proteome</keyword>
<evidence type="ECO:0000259" key="2">
    <source>
        <dbReference type="Pfam" id="PF10396"/>
    </source>
</evidence>
<accession>A0A5C5YQP0</accession>
<dbReference type="InterPro" id="IPR027368">
    <property type="entry name" value="MnmE_dom2"/>
</dbReference>
<dbReference type="GO" id="GO:0016787">
    <property type="term" value="F:hydrolase activity"/>
    <property type="evidence" value="ECO:0007669"/>
    <property type="project" value="UniProtKB-KW"/>
</dbReference>
<feature type="domain" description="GTP-binding protein TrmE N-terminal" evidence="2">
    <location>
        <begin position="8"/>
        <end position="131"/>
    </location>
</feature>
<dbReference type="OrthoDB" id="9805918at2"/>
<sequence>MLPDETDTIAAIASARGAAARGVIRVAGPDAVRVVAGRLDEDSAGRLTAARRPVLIEGGRLRLELAGVDRTAAADLYVWPDQRSYVRQPSVELHLPGSPPLLEAALRSLTEGGARLAQPGEFTLRAVLSGRIDLTQAEAVLGVIDARGDADLATALRQLAGGLAGPLGAVREDLLSLLADIEAGLDFVDEEDVVFIEPEETLRRLGEAQQHVAAAARQASDRDAAGELPTVVIAGPPNAGKSTLLNALDQLAGVDQSAVPALVSEQAGSTRDRVSRVLSVGGVRFELTDTAGETAAVDETSLDSAAQCERARSVEHALVVLRCRPADAASPSPARAAVAGQETIELQTKSDLTDAAPPAGVLAVSASRGDGLDALLNQITAAVTELAGGEMVASTANRCREALRETEHALGRAAELVSAGADDLVALELRTALAGLGRVLGDADNDEVLDRIFSRFCIGK</sequence>
<dbReference type="EC" id="3.6.-.-" evidence="4"/>
<proteinExistence type="predicted"/>
<dbReference type="Gene3D" id="3.30.1360.120">
    <property type="entry name" value="Probable tRNA modification gtpase trme, domain 1"/>
    <property type="match status" value="1"/>
</dbReference>
<dbReference type="InterPro" id="IPR027266">
    <property type="entry name" value="TrmE/GcvT-like"/>
</dbReference>
<dbReference type="GO" id="GO:0005525">
    <property type="term" value="F:GTP binding"/>
    <property type="evidence" value="ECO:0007669"/>
    <property type="project" value="InterPro"/>
</dbReference>
<name>A0A5C5YQP0_9BACT</name>
<dbReference type="SUPFAM" id="SSF52540">
    <property type="entry name" value="P-loop containing nucleoside triphosphate hydrolases"/>
    <property type="match status" value="1"/>
</dbReference>
<dbReference type="SUPFAM" id="SSF103025">
    <property type="entry name" value="Folate-binding domain"/>
    <property type="match status" value="1"/>
</dbReference>
<dbReference type="Pfam" id="PF10396">
    <property type="entry name" value="TrmE_N"/>
    <property type="match status" value="1"/>
</dbReference>
<dbReference type="GO" id="GO:0030488">
    <property type="term" value="P:tRNA methylation"/>
    <property type="evidence" value="ECO:0007669"/>
    <property type="project" value="TreeGrafter"/>
</dbReference>
<comment type="caution">
    <text evidence="4">The sequence shown here is derived from an EMBL/GenBank/DDBJ whole genome shotgun (WGS) entry which is preliminary data.</text>
</comment>
<dbReference type="PANTHER" id="PTHR42714:SF2">
    <property type="entry name" value="TRNA MODIFICATION GTPASE GTPBP3, MITOCHONDRIAL"/>
    <property type="match status" value="1"/>
</dbReference>
<gene>
    <name evidence="4" type="primary">mnmE_3</name>
    <name evidence="4" type="ORF">Pla123a_25000</name>
</gene>
<dbReference type="Proteomes" id="UP000318478">
    <property type="component" value="Unassembled WGS sequence"/>
</dbReference>
<dbReference type="InterPro" id="IPR027417">
    <property type="entry name" value="P-loop_NTPase"/>
</dbReference>
<dbReference type="PANTHER" id="PTHR42714">
    <property type="entry name" value="TRNA MODIFICATION GTPASE GTPBP3"/>
    <property type="match status" value="1"/>
</dbReference>
<evidence type="ECO:0000259" key="1">
    <source>
        <dbReference type="Pfam" id="PF01926"/>
    </source>
</evidence>
<keyword evidence="4" id="KW-0378">Hydrolase</keyword>
<dbReference type="InterPro" id="IPR006073">
    <property type="entry name" value="GTP-bd"/>
</dbReference>
<dbReference type="GO" id="GO:0002098">
    <property type="term" value="P:tRNA wobble uridine modification"/>
    <property type="evidence" value="ECO:0007669"/>
    <property type="project" value="TreeGrafter"/>
</dbReference>
<dbReference type="AlphaFoldDB" id="A0A5C5YQP0"/>
<dbReference type="SUPFAM" id="SSF116878">
    <property type="entry name" value="TrmE connector domain"/>
    <property type="match status" value="1"/>
</dbReference>
<dbReference type="Pfam" id="PF12631">
    <property type="entry name" value="MnmE_helical"/>
    <property type="match status" value="1"/>
</dbReference>
<dbReference type="Gene3D" id="3.40.50.300">
    <property type="entry name" value="P-loop containing nucleotide triphosphate hydrolases"/>
    <property type="match status" value="1"/>
</dbReference>
<feature type="domain" description="G" evidence="1">
    <location>
        <begin position="230"/>
        <end position="322"/>
    </location>
</feature>